<feature type="domain" description="Core-binding (CB)" evidence="8">
    <location>
        <begin position="11"/>
        <end position="99"/>
    </location>
</feature>
<evidence type="ECO:0000256" key="6">
    <source>
        <dbReference type="PROSITE-ProRule" id="PRU01248"/>
    </source>
</evidence>
<dbReference type="InterPro" id="IPR004107">
    <property type="entry name" value="Integrase_SAM-like_N"/>
</dbReference>
<evidence type="ECO:0000259" key="7">
    <source>
        <dbReference type="PROSITE" id="PS51898"/>
    </source>
</evidence>
<dbReference type="GO" id="GO:0006310">
    <property type="term" value="P:DNA recombination"/>
    <property type="evidence" value="ECO:0007669"/>
    <property type="project" value="UniProtKB-KW"/>
</dbReference>
<dbReference type="RefSeq" id="WP_226393089.1">
    <property type="nucleotide sequence ID" value="NZ_JADCKB010000017.1"/>
</dbReference>
<dbReference type="PANTHER" id="PTHR30349">
    <property type="entry name" value="PHAGE INTEGRASE-RELATED"/>
    <property type="match status" value="1"/>
</dbReference>
<accession>A0A9D5M1R1</accession>
<evidence type="ECO:0000256" key="2">
    <source>
        <dbReference type="ARBA" id="ARBA00008857"/>
    </source>
</evidence>
<name>A0A9D5M1R1_9FIRM</name>
<dbReference type="SUPFAM" id="SSF56349">
    <property type="entry name" value="DNA breaking-rejoining enzymes"/>
    <property type="match status" value="1"/>
</dbReference>
<comment type="similarity">
    <text evidence="2">Belongs to the 'phage' integrase family.</text>
</comment>
<dbReference type="PANTHER" id="PTHR30349:SF81">
    <property type="entry name" value="TYROSINE RECOMBINASE XERC"/>
    <property type="match status" value="1"/>
</dbReference>
<dbReference type="InterPro" id="IPR011010">
    <property type="entry name" value="DNA_brk_join_enz"/>
</dbReference>
<dbReference type="GO" id="GO:0015074">
    <property type="term" value="P:DNA integration"/>
    <property type="evidence" value="ECO:0007669"/>
    <property type="project" value="UniProtKB-KW"/>
</dbReference>
<keyword evidence="4 6" id="KW-0238">DNA-binding</keyword>
<organism evidence="9 10">
    <name type="scientific">Ructibacterium gallinarum</name>
    <dbReference type="NCBI Taxonomy" id="2779355"/>
    <lineage>
        <taxon>Bacteria</taxon>
        <taxon>Bacillati</taxon>
        <taxon>Bacillota</taxon>
        <taxon>Clostridia</taxon>
        <taxon>Eubacteriales</taxon>
        <taxon>Oscillospiraceae</taxon>
        <taxon>Ructibacterium</taxon>
    </lineage>
</organism>
<dbReference type="GO" id="GO:0003677">
    <property type="term" value="F:DNA binding"/>
    <property type="evidence" value="ECO:0007669"/>
    <property type="project" value="UniProtKB-UniRule"/>
</dbReference>
<evidence type="ECO:0000256" key="3">
    <source>
        <dbReference type="ARBA" id="ARBA00022908"/>
    </source>
</evidence>
<dbReference type="Proteomes" id="UP000806542">
    <property type="component" value="Unassembled WGS sequence"/>
</dbReference>
<dbReference type="Gene3D" id="1.10.150.130">
    <property type="match status" value="1"/>
</dbReference>
<evidence type="ECO:0000256" key="1">
    <source>
        <dbReference type="ARBA" id="ARBA00003283"/>
    </source>
</evidence>
<dbReference type="InterPro" id="IPR010998">
    <property type="entry name" value="Integrase_recombinase_N"/>
</dbReference>
<dbReference type="EMBL" id="JADCKB010000017">
    <property type="protein sequence ID" value="MBE5040536.1"/>
    <property type="molecule type" value="Genomic_DNA"/>
</dbReference>
<dbReference type="InterPro" id="IPR044068">
    <property type="entry name" value="CB"/>
</dbReference>
<comment type="caution">
    <text evidence="9">The sequence shown here is derived from an EMBL/GenBank/DDBJ whole genome shotgun (WGS) entry which is preliminary data.</text>
</comment>
<evidence type="ECO:0000259" key="8">
    <source>
        <dbReference type="PROSITE" id="PS51900"/>
    </source>
</evidence>
<keyword evidence="5" id="KW-0233">DNA recombination</keyword>
<dbReference type="PROSITE" id="PS51900">
    <property type="entry name" value="CB"/>
    <property type="match status" value="1"/>
</dbReference>
<gene>
    <name evidence="9" type="ORF">INF28_08695</name>
</gene>
<protein>
    <submittedName>
        <fullName evidence="9">Tyrosine-type recombinase/integrase</fullName>
    </submittedName>
</protein>
<evidence type="ECO:0000256" key="4">
    <source>
        <dbReference type="ARBA" id="ARBA00023125"/>
    </source>
</evidence>
<keyword evidence="10" id="KW-1185">Reference proteome</keyword>
<evidence type="ECO:0000313" key="10">
    <source>
        <dbReference type="Proteomes" id="UP000806542"/>
    </source>
</evidence>
<dbReference type="InterPro" id="IPR002104">
    <property type="entry name" value="Integrase_catalytic"/>
</dbReference>
<dbReference type="Pfam" id="PF02899">
    <property type="entry name" value="Phage_int_SAM_1"/>
    <property type="match status" value="1"/>
</dbReference>
<evidence type="ECO:0000313" key="9">
    <source>
        <dbReference type="EMBL" id="MBE5040536.1"/>
    </source>
</evidence>
<sequence length="341" mass="39564">MKKSDKNLFFSFTYEFLEIYMRVQLTRSVATIESYRDALTVFRYYLRDEKNIRMDSFEFVHCTRDLILDYMNYLAEKGNKPGTRNQRLAALKSYLWFAAEKDTALQSIAISVGRIKSCKNPKKEKPILDETALKLLINAPDNSKMGIRDKTIMILLYDSAARIDEILSLRKQDLNIETDNPFIHVIGKGQKERIIALTNMTCNHLRQYLTLYHSKNCPTTDLLFYTTIKGAVGKMSEANVERFMKKYADSVRTEYPYIPESVHPHMFRRTRATGLYRDGVDLSIVSRFLGHSHLETTRIYATPSVEMIREAINKVPTQFADEEPLWDNSTDDNIAKMCGLR</sequence>
<comment type="function">
    <text evidence="1">Site-specific tyrosine recombinase, which acts by catalyzing the cutting and rejoining of the recombining DNA molecules.</text>
</comment>
<evidence type="ECO:0000256" key="5">
    <source>
        <dbReference type="ARBA" id="ARBA00023172"/>
    </source>
</evidence>
<dbReference type="PROSITE" id="PS51898">
    <property type="entry name" value="TYR_RECOMBINASE"/>
    <property type="match status" value="1"/>
</dbReference>
<reference evidence="9" key="1">
    <citation type="submission" date="2020-10" db="EMBL/GenBank/DDBJ databases">
        <title>ChiBAC.</title>
        <authorList>
            <person name="Zenner C."/>
            <person name="Hitch T.C.A."/>
            <person name="Clavel T."/>
        </authorList>
    </citation>
    <scope>NUCLEOTIDE SEQUENCE</scope>
    <source>
        <strain evidence="9">DSM 107454</strain>
    </source>
</reference>
<dbReference type="Pfam" id="PF00589">
    <property type="entry name" value="Phage_integrase"/>
    <property type="match status" value="1"/>
</dbReference>
<proteinExistence type="inferred from homology"/>
<dbReference type="InterPro" id="IPR013762">
    <property type="entry name" value="Integrase-like_cat_sf"/>
</dbReference>
<feature type="domain" description="Tyr recombinase" evidence="7">
    <location>
        <begin position="123"/>
        <end position="313"/>
    </location>
</feature>
<dbReference type="Gene3D" id="1.10.443.10">
    <property type="entry name" value="Intergrase catalytic core"/>
    <property type="match status" value="1"/>
</dbReference>
<dbReference type="InterPro" id="IPR050090">
    <property type="entry name" value="Tyrosine_recombinase_XerCD"/>
</dbReference>
<keyword evidence="3" id="KW-0229">DNA integration</keyword>
<dbReference type="AlphaFoldDB" id="A0A9D5M1R1"/>